<feature type="domain" description="TfoX N-terminal" evidence="2">
    <location>
        <begin position="8"/>
        <end position="101"/>
    </location>
</feature>
<organism evidence="3 4">
    <name type="scientific">Afipia massiliensis</name>
    <dbReference type="NCBI Taxonomy" id="211460"/>
    <lineage>
        <taxon>Bacteria</taxon>
        <taxon>Pseudomonadati</taxon>
        <taxon>Pseudomonadota</taxon>
        <taxon>Alphaproteobacteria</taxon>
        <taxon>Hyphomicrobiales</taxon>
        <taxon>Nitrobacteraceae</taxon>
        <taxon>Afipia</taxon>
    </lineage>
</organism>
<feature type="compositionally biased region" description="Basic residues" evidence="1">
    <location>
        <begin position="136"/>
        <end position="164"/>
    </location>
</feature>
<reference evidence="3 4" key="1">
    <citation type="submission" date="2020-08" db="EMBL/GenBank/DDBJ databases">
        <title>Genomic Encyclopedia of Type Strains, Phase IV (KMG-IV): sequencing the most valuable type-strain genomes for metagenomic binning, comparative biology and taxonomic classification.</title>
        <authorList>
            <person name="Goeker M."/>
        </authorList>
    </citation>
    <scope>NUCLEOTIDE SEQUENCE [LARGE SCALE GENOMIC DNA]</scope>
    <source>
        <strain evidence="3 4">DSM 17498</strain>
    </source>
</reference>
<feature type="compositionally biased region" description="Basic residues" evidence="1">
    <location>
        <begin position="104"/>
        <end position="116"/>
    </location>
</feature>
<proteinExistence type="predicted"/>
<gene>
    <name evidence="3" type="ORF">HNQ36_001177</name>
</gene>
<dbReference type="PANTHER" id="PTHR36121:SF1">
    <property type="entry name" value="PROTEIN SXY"/>
    <property type="match status" value="1"/>
</dbReference>
<dbReference type="InterPro" id="IPR007076">
    <property type="entry name" value="TfoX_N"/>
</dbReference>
<evidence type="ECO:0000259" key="2">
    <source>
        <dbReference type="Pfam" id="PF04993"/>
    </source>
</evidence>
<dbReference type="RefSeq" id="WP_184082996.1">
    <property type="nucleotide sequence ID" value="NZ_JACHIJ010000002.1"/>
</dbReference>
<dbReference type="Proteomes" id="UP000521227">
    <property type="component" value="Unassembled WGS sequence"/>
</dbReference>
<evidence type="ECO:0000313" key="4">
    <source>
        <dbReference type="Proteomes" id="UP000521227"/>
    </source>
</evidence>
<dbReference type="EMBL" id="JACHIJ010000002">
    <property type="protein sequence ID" value="MBB5051223.1"/>
    <property type="molecule type" value="Genomic_DNA"/>
</dbReference>
<evidence type="ECO:0000256" key="1">
    <source>
        <dbReference type="SAM" id="MobiDB-lite"/>
    </source>
</evidence>
<dbReference type="Pfam" id="PF04993">
    <property type="entry name" value="TfoX_N"/>
    <property type="match status" value="1"/>
</dbReference>
<accession>A0A840MTF2</accession>
<comment type="caution">
    <text evidence="3">The sequence shown here is derived from an EMBL/GenBank/DDBJ whole genome shotgun (WGS) entry which is preliminary data.</text>
</comment>
<dbReference type="SUPFAM" id="SSF159894">
    <property type="entry name" value="YgaC/TfoX-N like"/>
    <property type="match status" value="1"/>
</dbReference>
<evidence type="ECO:0000313" key="3">
    <source>
        <dbReference type="EMBL" id="MBB5051223.1"/>
    </source>
</evidence>
<dbReference type="PANTHER" id="PTHR36121">
    <property type="entry name" value="PROTEIN SXY"/>
    <property type="match status" value="1"/>
</dbReference>
<protein>
    <submittedName>
        <fullName evidence="3">DNA transformation protein</fullName>
    </submittedName>
</protein>
<dbReference type="Gene3D" id="3.30.1460.30">
    <property type="entry name" value="YgaC/TfoX-N like chaperone"/>
    <property type="match status" value="1"/>
</dbReference>
<dbReference type="AlphaFoldDB" id="A0A840MTF2"/>
<sequence>MDRDYLIDLFSEFGPVVLRRMFSGYGIAADGVNFAMALRAGVIFRVDDLTIPRYEAEGAKPFQYETKNKTVVVKSYRHLPERLYDDPEELAAWAREAVGAAKRAAAKKSGAKKRTTKQAAKPVPAKVRTSNAKPSAGKKARAKAAKRTTKSKKISPKRATAKKR</sequence>
<name>A0A840MTF2_9BRAD</name>
<dbReference type="InterPro" id="IPR047525">
    <property type="entry name" value="TfoX-like"/>
</dbReference>
<feature type="region of interest" description="Disordered" evidence="1">
    <location>
        <begin position="104"/>
        <end position="164"/>
    </location>
</feature>